<dbReference type="Gene3D" id="3.20.20.80">
    <property type="entry name" value="Glycosidases"/>
    <property type="match status" value="1"/>
</dbReference>
<feature type="chain" id="PRO_5007852259" description="Glycoside hydrolase family 71 protein" evidence="2">
    <location>
        <begin position="20"/>
        <end position="556"/>
    </location>
</feature>
<dbReference type="AlphaFoldDB" id="A0A164P9W0"/>
<feature type="region of interest" description="Disordered" evidence="1">
    <location>
        <begin position="48"/>
        <end position="95"/>
    </location>
</feature>
<dbReference type="Proteomes" id="UP000076722">
    <property type="component" value="Unassembled WGS sequence"/>
</dbReference>
<evidence type="ECO:0000313" key="4">
    <source>
        <dbReference type="Proteomes" id="UP000076722"/>
    </source>
</evidence>
<keyword evidence="4" id="KW-1185">Reference proteome</keyword>
<keyword evidence="2" id="KW-0732">Signal</keyword>
<name>A0A164P9W0_9AGAM</name>
<dbReference type="InterPro" id="IPR005197">
    <property type="entry name" value="Glyco_hydro_71"/>
</dbReference>
<dbReference type="OrthoDB" id="3257981at2759"/>
<proteinExistence type="predicted"/>
<dbReference type="GO" id="GO:0051118">
    <property type="term" value="F:glucan endo-1,3-alpha-glucosidase activity"/>
    <property type="evidence" value="ECO:0007669"/>
    <property type="project" value="InterPro"/>
</dbReference>
<gene>
    <name evidence="3" type="ORF">SISNIDRAFT_490103</name>
</gene>
<evidence type="ECO:0000313" key="3">
    <source>
        <dbReference type="EMBL" id="KZS88511.1"/>
    </source>
</evidence>
<accession>A0A164P9W0</accession>
<organism evidence="3 4">
    <name type="scientific">Sistotremastrum niveocremeum HHB9708</name>
    <dbReference type="NCBI Taxonomy" id="1314777"/>
    <lineage>
        <taxon>Eukaryota</taxon>
        <taxon>Fungi</taxon>
        <taxon>Dikarya</taxon>
        <taxon>Basidiomycota</taxon>
        <taxon>Agaricomycotina</taxon>
        <taxon>Agaricomycetes</taxon>
        <taxon>Sistotremastrales</taxon>
        <taxon>Sistotremastraceae</taxon>
        <taxon>Sertulicium</taxon>
        <taxon>Sertulicium niveocremeum</taxon>
    </lineage>
</organism>
<dbReference type="CDD" id="cd11577">
    <property type="entry name" value="GH71"/>
    <property type="match status" value="1"/>
</dbReference>
<evidence type="ECO:0000256" key="2">
    <source>
        <dbReference type="SAM" id="SignalP"/>
    </source>
</evidence>
<dbReference type="STRING" id="1314777.A0A164P9W0"/>
<evidence type="ECO:0000256" key="1">
    <source>
        <dbReference type="SAM" id="MobiDB-lite"/>
    </source>
</evidence>
<protein>
    <recommendedName>
        <fullName evidence="5">Glycoside hydrolase family 71 protein</fullName>
    </recommendedName>
</protein>
<evidence type="ECO:0008006" key="5">
    <source>
        <dbReference type="Google" id="ProtNLM"/>
    </source>
</evidence>
<dbReference type="EMBL" id="KV419436">
    <property type="protein sequence ID" value="KZS88511.1"/>
    <property type="molecule type" value="Genomic_DNA"/>
</dbReference>
<sequence>MFSILALLAVPFVGAFAQAAPTTTINPTVTVTSTVTSTVTTTVTVYGSSSPATTVSTTTTKPVSTTSVTSTTTTKPISTTTSTTSTLPTTSTTSTSVRVNSTTTVSSSTSSAAPTATNTKYVFAHHMVGNTYPYTVANWKADIQQAYASGIDGFALNMGVDSWQPARVADAYTAAQQSGSPFYLFISFDMTSLSCASPADGANLRSFITTYANHPNQFKYSTFGTPKPFASTFSGENCQFGQGSYQNGWQTQFYNPLVANGGPGVYFVPSFFVDPSTLGSQTFTNGSFAWNAGWPIQLTANSLSSNTDSARASLATQVGDLSQDQAYFQTLSGTGKSYLAAVSPWFFTHYSPQTYNKNWIYLADDHLYARRWESIMSARSQIPFVEIITWNDYGESHYVGPIEGAQPNSQAWVNGFDHQGWLVLTKYYAQAFKTGSYPAVTKDQAIIWARPHPRDATSGDSVARPTSYQLVTDAFWAVVLCSAPSTVTLSTSSTTSQTFQVPAGLSKLNMTLIAGNTMRAVITRGGVTVADTGANSFSFNPNPPSYNFNAYVIASP</sequence>
<reference evidence="3 4" key="1">
    <citation type="journal article" date="2016" name="Mol. Biol. Evol.">
        <title>Comparative Genomics of Early-Diverging Mushroom-Forming Fungi Provides Insights into the Origins of Lignocellulose Decay Capabilities.</title>
        <authorList>
            <person name="Nagy L.G."/>
            <person name="Riley R."/>
            <person name="Tritt A."/>
            <person name="Adam C."/>
            <person name="Daum C."/>
            <person name="Floudas D."/>
            <person name="Sun H."/>
            <person name="Yadav J.S."/>
            <person name="Pangilinan J."/>
            <person name="Larsson K.H."/>
            <person name="Matsuura K."/>
            <person name="Barry K."/>
            <person name="Labutti K."/>
            <person name="Kuo R."/>
            <person name="Ohm R.A."/>
            <person name="Bhattacharya S.S."/>
            <person name="Shirouzu T."/>
            <person name="Yoshinaga Y."/>
            <person name="Martin F.M."/>
            <person name="Grigoriev I.V."/>
            <person name="Hibbett D.S."/>
        </authorList>
    </citation>
    <scope>NUCLEOTIDE SEQUENCE [LARGE SCALE GENOMIC DNA]</scope>
    <source>
        <strain evidence="3 4">HHB9708</strain>
    </source>
</reference>
<feature type="signal peptide" evidence="2">
    <location>
        <begin position="1"/>
        <end position="19"/>
    </location>
</feature>
<dbReference type="Pfam" id="PF03659">
    <property type="entry name" value="Glyco_hydro_71"/>
    <property type="match status" value="1"/>
</dbReference>